<proteinExistence type="predicted"/>
<organism evidence="1 2">
    <name type="scientific">Linnemannia schmuckeri</name>
    <dbReference type="NCBI Taxonomy" id="64567"/>
    <lineage>
        <taxon>Eukaryota</taxon>
        <taxon>Fungi</taxon>
        <taxon>Fungi incertae sedis</taxon>
        <taxon>Mucoromycota</taxon>
        <taxon>Mortierellomycotina</taxon>
        <taxon>Mortierellomycetes</taxon>
        <taxon>Mortierellales</taxon>
        <taxon>Mortierellaceae</taxon>
        <taxon>Linnemannia</taxon>
    </lineage>
</organism>
<evidence type="ECO:0000313" key="2">
    <source>
        <dbReference type="Proteomes" id="UP000748756"/>
    </source>
</evidence>
<comment type="caution">
    <text evidence="1">The sequence shown here is derived from an EMBL/GenBank/DDBJ whole genome shotgun (WGS) entry which is preliminary data.</text>
</comment>
<dbReference type="EMBL" id="JAAAUQ010000688">
    <property type="protein sequence ID" value="KAF9148254.1"/>
    <property type="molecule type" value="Genomic_DNA"/>
</dbReference>
<name>A0A9P5RV36_9FUNG</name>
<accession>A0A9P5RV36</accession>
<reference evidence="1" key="1">
    <citation type="journal article" date="2020" name="Fungal Divers.">
        <title>Resolving the Mortierellaceae phylogeny through synthesis of multi-gene phylogenetics and phylogenomics.</title>
        <authorList>
            <person name="Vandepol N."/>
            <person name="Liber J."/>
            <person name="Desiro A."/>
            <person name="Na H."/>
            <person name="Kennedy M."/>
            <person name="Barry K."/>
            <person name="Grigoriev I.V."/>
            <person name="Miller A.N."/>
            <person name="O'Donnell K."/>
            <person name="Stajich J.E."/>
            <person name="Bonito G."/>
        </authorList>
    </citation>
    <scope>NUCLEOTIDE SEQUENCE</scope>
    <source>
        <strain evidence="1">NRRL 6426</strain>
    </source>
</reference>
<sequence>MTLIPYMRLCKRVRSTLLAALDSKDFNNDSTTKCCGKVRADFYDPEPLYMTCANMSDGQLGAFTKCCPIIVHVDLKKHNKGYKGKNDKRNISKRN</sequence>
<dbReference type="OrthoDB" id="10443814at2759"/>
<keyword evidence="2" id="KW-1185">Reference proteome</keyword>
<dbReference type="AlphaFoldDB" id="A0A9P5RV36"/>
<evidence type="ECO:0000313" key="1">
    <source>
        <dbReference type="EMBL" id="KAF9148254.1"/>
    </source>
</evidence>
<dbReference type="Proteomes" id="UP000748756">
    <property type="component" value="Unassembled WGS sequence"/>
</dbReference>
<gene>
    <name evidence="1" type="ORF">BG015_010018</name>
</gene>
<protein>
    <submittedName>
        <fullName evidence="1">Uncharacterized protein</fullName>
    </submittedName>
</protein>